<name>A0A0A9A4N3_ARUDO</name>
<evidence type="ECO:0000313" key="1">
    <source>
        <dbReference type="EMBL" id="JAD43975.1"/>
    </source>
</evidence>
<dbReference type="EMBL" id="GBRH01253920">
    <property type="protein sequence ID" value="JAD43975.1"/>
    <property type="molecule type" value="Transcribed_RNA"/>
</dbReference>
<reference evidence="1" key="1">
    <citation type="submission" date="2014-09" db="EMBL/GenBank/DDBJ databases">
        <authorList>
            <person name="Magalhaes I.L.F."/>
            <person name="Oliveira U."/>
            <person name="Santos F.R."/>
            <person name="Vidigal T.H.D.A."/>
            <person name="Brescovit A.D."/>
            <person name="Santos A.J."/>
        </authorList>
    </citation>
    <scope>NUCLEOTIDE SEQUENCE</scope>
    <source>
        <tissue evidence="1">Shoot tissue taken approximately 20 cm above the soil surface</tissue>
    </source>
</reference>
<protein>
    <submittedName>
        <fullName evidence="1">Uncharacterized protein</fullName>
    </submittedName>
</protein>
<sequence length="9" mass="1005">MMAWSVPLA</sequence>
<reference evidence="1" key="2">
    <citation type="journal article" date="2015" name="Data Brief">
        <title>Shoot transcriptome of the giant reed, Arundo donax.</title>
        <authorList>
            <person name="Barrero R.A."/>
            <person name="Guerrero F.D."/>
            <person name="Moolhuijzen P."/>
            <person name="Goolsby J.A."/>
            <person name="Tidwell J."/>
            <person name="Bellgard S.E."/>
            <person name="Bellgard M.I."/>
        </authorList>
    </citation>
    <scope>NUCLEOTIDE SEQUENCE</scope>
    <source>
        <tissue evidence="1">Shoot tissue taken approximately 20 cm above the soil surface</tissue>
    </source>
</reference>
<accession>A0A0A9A4N3</accession>
<organism evidence="1">
    <name type="scientific">Arundo donax</name>
    <name type="common">Giant reed</name>
    <name type="synonym">Donax arundinaceus</name>
    <dbReference type="NCBI Taxonomy" id="35708"/>
    <lineage>
        <taxon>Eukaryota</taxon>
        <taxon>Viridiplantae</taxon>
        <taxon>Streptophyta</taxon>
        <taxon>Embryophyta</taxon>
        <taxon>Tracheophyta</taxon>
        <taxon>Spermatophyta</taxon>
        <taxon>Magnoliopsida</taxon>
        <taxon>Liliopsida</taxon>
        <taxon>Poales</taxon>
        <taxon>Poaceae</taxon>
        <taxon>PACMAD clade</taxon>
        <taxon>Arundinoideae</taxon>
        <taxon>Arundineae</taxon>
        <taxon>Arundo</taxon>
    </lineage>
</organism>
<proteinExistence type="predicted"/>